<evidence type="ECO:0000313" key="6">
    <source>
        <dbReference type="Proteomes" id="UP000862426"/>
    </source>
</evidence>
<proteinExistence type="predicted"/>
<dbReference type="PANTHER" id="PTHR30146:SF109">
    <property type="entry name" value="HTH-TYPE TRANSCRIPTIONAL REGULATOR GALS"/>
    <property type="match status" value="1"/>
</dbReference>
<organism evidence="5 6">
    <name type="scientific">Citrobacter amalonaticus</name>
    <dbReference type="NCBI Taxonomy" id="35703"/>
    <lineage>
        <taxon>Bacteria</taxon>
        <taxon>Pseudomonadati</taxon>
        <taxon>Pseudomonadota</taxon>
        <taxon>Gammaproteobacteria</taxon>
        <taxon>Enterobacterales</taxon>
        <taxon>Enterobacteriaceae</taxon>
        <taxon>Citrobacter</taxon>
    </lineage>
</organism>
<dbReference type="InterPro" id="IPR028082">
    <property type="entry name" value="Peripla_BP_I"/>
</dbReference>
<dbReference type="InterPro" id="IPR000843">
    <property type="entry name" value="HTH_LacI"/>
</dbReference>
<sequence>MTQSHSQRVTRSDVAKEAGTSVAVVSYVINNGPRPVAEATRQRVLQAIKKTGYRPNGIARALASGSTQTYGLVAPDISNPFIASMAHALQHEAFADGKVLLLGDAGDNSCRERELINNMLHRQVDGLIYTSVDRHPYINLIQESGTPCVMLDRVDPGLNVSVIQVDEQLAAMQVTQHLIDHGYRDIGIICGPREMLNTQDRIRGWQQALEASSLVVNPSWIFSTNYTRAGGYEATKRMLQSQPPRALFATNEQQALGCLRALAEHGLRVPEDVALVCFNATQESAYNVPSLTAVRQPVDKMARAAIDMLKNWDGEVRRIEFEFYLRTGESCGCQGHKVQPETTEE</sequence>
<dbReference type="Pfam" id="PF00356">
    <property type="entry name" value="LacI"/>
    <property type="match status" value="1"/>
</dbReference>
<dbReference type="InterPro" id="IPR046335">
    <property type="entry name" value="LacI/GalR-like_sensor"/>
</dbReference>
<feature type="domain" description="HTH lacI-type" evidence="4">
    <location>
        <begin position="9"/>
        <end position="64"/>
    </location>
</feature>
<dbReference type="GO" id="GO:0000976">
    <property type="term" value="F:transcription cis-regulatory region binding"/>
    <property type="evidence" value="ECO:0007669"/>
    <property type="project" value="TreeGrafter"/>
</dbReference>
<evidence type="ECO:0000256" key="3">
    <source>
        <dbReference type="ARBA" id="ARBA00023163"/>
    </source>
</evidence>
<dbReference type="PROSITE" id="PS50932">
    <property type="entry name" value="HTH_LACI_2"/>
    <property type="match status" value="1"/>
</dbReference>
<dbReference type="AlphaFoldDB" id="A0A9C7V394"/>
<keyword evidence="1" id="KW-0805">Transcription regulation</keyword>
<evidence type="ECO:0000256" key="2">
    <source>
        <dbReference type="ARBA" id="ARBA00023125"/>
    </source>
</evidence>
<gene>
    <name evidence="5" type="ORF">JD854_RS15380</name>
</gene>
<dbReference type="GO" id="GO:0003700">
    <property type="term" value="F:DNA-binding transcription factor activity"/>
    <property type="evidence" value="ECO:0007669"/>
    <property type="project" value="TreeGrafter"/>
</dbReference>
<comment type="caution">
    <text evidence="5">The sequence shown here is derived from an EMBL/GenBank/DDBJ whole genome shotgun (WGS) entry which is preliminary data.</text>
</comment>
<dbReference type="InterPro" id="IPR010982">
    <property type="entry name" value="Lambda_DNA-bd_dom_sf"/>
</dbReference>
<dbReference type="EMBL" id="DACYAJ020000019">
    <property type="protein sequence ID" value="HCD1256419.1"/>
    <property type="molecule type" value="Genomic_DNA"/>
</dbReference>
<dbReference type="Proteomes" id="UP000862426">
    <property type="component" value="Unassembled WGS sequence"/>
</dbReference>
<dbReference type="CDD" id="cd06267">
    <property type="entry name" value="PBP1_LacI_sugar_binding-like"/>
    <property type="match status" value="1"/>
</dbReference>
<dbReference type="SUPFAM" id="SSF53822">
    <property type="entry name" value="Periplasmic binding protein-like I"/>
    <property type="match status" value="1"/>
</dbReference>
<dbReference type="SMART" id="SM00354">
    <property type="entry name" value="HTH_LACI"/>
    <property type="match status" value="1"/>
</dbReference>
<evidence type="ECO:0000313" key="5">
    <source>
        <dbReference type="EMBL" id="HCD1256419.1"/>
    </source>
</evidence>
<protein>
    <submittedName>
        <fullName evidence="5">LacI family DNA-binding transcriptional regulator</fullName>
    </submittedName>
</protein>
<name>A0A9C7V394_CITAM</name>
<evidence type="ECO:0000259" key="4">
    <source>
        <dbReference type="PROSITE" id="PS50932"/>
    </source>
</evidence>
<dbReference type="PANTHER" id="PTHR30146">
    <property type="entry name" value="LACI-RELATED TRANSCRIPTIONAL REPRESSOR"/>
    <property type="match status" value="1"/>
</dbReference>
<evidence type="ECO:0000256" key="1">
    <source>
        <dbReference type="ARBA" id="ARBA00023015"/>
    </source>
</evidence>
<dbReference type="Gene3D" id="3.40.50.2300">
    <property type="match status" value="2"/>
</dbReference>
<accession>A0A9C7V394</accession>
<reference evidence="5" key="2">
    <citation type="submission" date="2022-05" db="EMBL/GenBank/DDBJ databases">
        <authorList>
            <consortium name="NCBI Pathogen Detection Project"/>
        </authorList>
    </citation>
    <scope>NUCLEOTIDE SEQUENCE</scope>
    <source>
        <strain evidence="5">CAV1698</strain>
    </source>
</reference>
<reference evidence="5" key="1">
    <citation type="journal article" date="2018" name="Genome Biol.">
        <title>SKESA: strategic k-mer extension for scrupulous assemblies.</title>
        <authorList>
            <person name="Souvorov A."/>
            <person name="Agarwala R."/>
            <person name="Lipman D.J."/>
        </authorList>
    </citation>
    <scope>NUCLEOTIDE SEQUENCE</scope>
    <source>
        <strain evidence="5">CAV1698</strain>
    </source>
</reference>
<dbReference type="Pfam" id="PF13377">
    <property type="entry name" value="Peripla_BP_3"/>
    <property type="match status" value="1"/>
</dbReference>
<dbReference type="Gene3D" id="1.10.260.40">
    <property type="entry name" value="lambda repressor-like DNA-binding domains"/>
    <property type="match status" value="1"/>
</dbReference>
<keyword evidence="3" id="KW-0804">Transcription</keyword>
<dbReference type="CDD" id="cd01392">
    <property type="entry name" value="HTH_LacI"/>
    <property type="match status" value="1"/>
</dbReference>
<dbReference type="SUPFAM" id="SSF47413">
    <property type="entry name" value="lambda repressor-like DNA-binding domains"/>
    <property type="match status" value="1"/>
</dbReference>
<keyword evidence="2 5" id="KW-0238">DNA-binding</keyword>